<evidence type="ECO:0008006" key="4">
    <source>
        <dbReference type="Google" id="ProtNLM"/>
    </source>
</evidence>
<feature type="compositionally biased region" description="Low complexity" evidence="1">
    <location>
        <begin position="1"/>
        <end position="24"/>
    </location>
</feature>
<dbReference type="Proteomes" id="UP001447188">
    <property type="component" value="Unassembled WGS sequence"/>
</dbReference>
<gene>
    <name evidence="2" type="ORF">Q9L58_005122</name>
</gene>
<proteinExistence type="predicted"/>
<evidence type="ECO:0000313" key="2">
    <source>
        <dbReference type="EMBL" id="KAL0635879.1"/>
    </source>
</evidence>
<evidence type="ECO:0000256" key="1">
    <source>
        <dbReference type="SAM" id="MobiDB-lite"/>
    </source>
</evidence>
<feature type="region of interest" description="Disordered" evidence="1">
    <location>
        <begin position="275"/>
        <end position="297"/>
    </location>
</feature>
<organism evidence="2 3">
    <name type="scientific">Discina gigas</name>
    <dbReference type="NCBI Taxonomy" id="1032678"/>
    <lineage>
        <taxon>Eukaryota</taxon>
        <taxon>Fungi</taxon>
        <taxon>Dikarya</taxon>
        <taxon>Ascomycota</taxon>
        <taxon>Pezizomycotina</taxon>
        <taxon>Pezizomycetes</taxon>
        <taxon>Pezizales</taxon>
        <taxon>Discinaceae</taxon>
        <taxon>Discina</taxon>
    </lineage>
</organism>
<feature type="compositionally biased region" description="Low complexity" evidence="1">
    <location>
        <begin position="277"/>
        <end position="297"/>
    </location>
</feature>
<feature type="region of interest" description="Disordered" evidence="1">
    <location>
        <begin position="1"/>
        <end position="64"/>
    </location>
</feature>
<reference evidence="2 3" key="1">
    <citation type="submission" date="2024-02" db="EMBL/GenBank/DDBJ databases">
        <title>Discinaceae phylogenomics.</title>
        <authorList>
            <person name="Dirks A.C."/>
            <person name="James T.Y."/>
        </authorList>
    </citation>
    <scope>NUCLEOTIDE SEQUENCE [LARGE SCALE GENOMIC DNA]</scope>
    <source>
        <strain evidence="2 3">ACD0624</strain>
    </source>
</reference>
<dbReference type="EMBL" id="JBBBZM010000060">
    <property type="protein sequence ID" value="KAL0635879.1"/>
    <property type="molecule type" value="Genomic_DNA"/>
</dbReference>
<name>A0ABR3GIW1_9PEZI</name>
<evidence type="ECO:0000313" key="3">
    <source>
        <dbReference type="Proteomes" id="UP001447188"/>
    </source>
</evidence>
<feature type="compositionally biased region" description="Basic and acidic residues" evidence="1">
    <location>
        <begin position="25"/>
        <end position="39"/>
    </location>
</feature>
<feature type="compositionally biased region" description="Basic and acidic residues" evidence="1">
    <location>
        <begin position="54"/>
        <end position="64"/>
    </location>
</feature>
<keyword evidence="3" id="KW-1185">Reference proteome</keyword>
<sequence length="398" mass="43729">MSSNRSNSPSSPLGRLPLSSSPHSDMVEKYDMKGDKVDDASSQFTFPSPAPTDSPKKEKHPPEKISDYDFQSVEGFLDAPNKEESSFQEPVVISTSITTTHVKDLHELCQSHIRLTPFFVFEQRKPQEFSVVLKLVGPEGTKDIAVEGTYPSKRHAKEAASGHGIEYVKNLPRGEGLKSISLETPEKEDENWVGLLSGEDFPLCFNKCNIKKIRPQYTDYATPGSGFSCEVRLGVELGYPGIEEEVFGDKHRAFKNKRSAKVAAAKAAMLWIRGHSRPSSPVGSGTGSSRRPGRSTVGKDLIYRAGATAAEIVNLACPRLGIMTPEYHLSADGRSPGMYDITAIIRRPKGPKDVMIGPLKSVFGKKKAKEEMARGVYNWVKKEAERQGLNILESGTES</sequence>
<protein>
    <recommendedName>
        <fullName evidence="4">DRBM domain-containing protein</fullName>
    </recommendedName>
</protein>
<accession>A0ABR3GIW1</accession>
<comment type="caution">
    <text evidence="2">The sequence shown here is derived from an EMBL/GenBank/DDBJ whole genome shotgun (WGS) entry which is preliminary data.</text>
</comment>
<dbReference type="CDD" id="cd00048">
    <property type="entry name" value="DSRM_SF"/>
    <property type="match status" value="1"/>
</dbReference>